<gene>
    <name evidence="3" type="ORF">Cabys_2057</name>
    <name evidence="4" type="ORF">Calab_3176</name>
</gene>
<dbReference type="Proteomes" id="UP000183868">
    <property type="component" value="Chromosome"/>
</dbReference>
<protein>
    <submittedName>
        <fullName evidence="4">Metallophosphoesterase</fullName>
    </submittedName>
</protein>
<dbReference type="InterPro" id="IPR024654">
    <property type="entry name" value="Calcineurin-like_PHP_lpxH"/>
</dbReference>
<proteinExistence type="inferred from homology"/>
<dbReference type="HOGENOM" id="CLU_041441_5_0_0"/>
<dbReference type="RefSeq" id="WP_006930136.1">
    <property type="nucleotide sequence ID" value="NZ_CM001402.1"/>
</dbReference>
<dbReference type="KEGG" id="caby:Cabys_2057"/>
<evidence type="ECO:0000256" key="1">
    <source>
        <dbReference type="ARBA" id="ARBA00008950"/>
    </source>
</evidence>
<sequence length="220" mass="24663">MKLIVLTDIHDHVLTIDRIGRELMEADLVLLAGDITTFGNERDARKIIEAIRNYNQNLLAVPGNCDPPAVDFYLKELGINLDNEWREIDGYFFWGLGGALPAPGKTPNELSEEQYELILKNLRLQIRQPEKLILLVHQPPFGTLADRLSDNQHVGSKALRRFVEEMQPLAYFTGHIHEGQSIDYIGRTVIVNPGPLRIGGFAKVCLKGDAVEVGLGEKKD</sequence>
<dbReference type="PaxDb" id="880073-Calab_3176"/>
<dbReference type="Pfam" id="PF12850">
    <property type="entry name" value="Metallophos_2"/>
    <property type="match status" value="1"/>
</dbReference>
<dbReference type="PANTHER" id="PTHR37523:SF1">
    <property type="entry name" value="CALCINEURIN-LIKE PHOSPHOESTERASE DOMAIN-CONTAINING PROTEIN"/>
    <property type="match status" value="1"/>
</dbReference>
<keyword evidence="5" id="KW-1185">Reference proteome</keyword>
<evidence type="ECO:0000313" key="3">
    <source>
        <dbReference type="EMBL" id="APF18806.1"/>
    </source>
</evidence>
<evidence type="ECO:0000313" key="6">
    <source>
        <dbReference type="Proteomes" id="UP000183868"/>
    </source>
</evidence>
<evidence type="ECO:0000313" key="4">
    <source>
        <dbReference type="EMBL" id="EHO42782.1"/>
    </source>
</evidence>
<dbReference type="EMBL" id="CM001402">
    <property type="protein sequence ID" value="EHO42782.1"/>
    <property type="molecule type" value="Genomic_DNA"/>
</dbReference>
<organism evidence="4 5">
    <name type="scientific">Caldithrix abyssi DSM 13497</name>
    <dbReference type="NCBI Taxonomy" id="880073"/>
    <lineage>
        <taxon>Bacteria</taxon>
        <taxon>Pseudomonadati</taxon>
        <taxon>Calditrichota</taxon>
        <taxon>Calditrichia</taxon>
        <taxon>Calditrichales</taxon>
        <taxon>Calditrichaceae</taxon>
        <taxon>Caldithrix</taxon>
    </lineage>
</organism>
<reference evidence="3 6" key="2">
    <citation type="submission" date="2016-11" db="EMBL/GenBank/DDBJ databases">
        <title>Genomic analysis of Caldithrix abyssi and proposal of a novel bacterial phylum Caldithrichaeota.</title>
        <authorList>
            <person name="Kublanov I."/>
            <person name="Sigalova O."/>
            <person name="Gavrilov S."/>
            <person name="Lebedinsky A."/>
            <person name="Ivanova N."/>
            <person name="Daum C."/>
            <person name="Reddy T."/>
            <person name="Klenk H.P."/>
            <person name="Goker M."/>
            <person name="Reva O."/>
            <person name="Miroshnichenko M."/>
            <person name="Kyprides N."/>
            <person name="Woyke T."/>
            <person name="Gelfand M."/>
        </authorList>
    </citation>
    <scope>NUCLEOTIDE SEQUENCE [LARGE SCALE GENOMIC DNA]</scope>
    <source>
        <strain evidence="3 6">LF13</strain>
    </source>
</reference>
<reference evidence="4 5" key="1">
    <citation type="submission" date="2011-09" db="EMBL/GenBank/DDBJ databases">
        <title>The permanent draft genome of Caldithrix abyssi DSM 13497.</title>
        <authorList>
            <consortium name="US DOE Joint Genome Institute (JGI-PGF)"/>
            <person name="Lucas S."/>
            <person name="Han J."/>
            <person name="Lapidus A."/>
            <person name="Bruce D."/>
            <person name="Goodwin L."/>
            <person name="Pitluck S."/>
            <person name="Peters L."/>
            <person name="Kyrpides N."/>
            <person name="Mavromatis K."/>
            <person name="Ivanova N."/>
            <person name="Mikhailova N."/>
            <person name="Chertkov O."/>
            <person name="Detter J.C."/>
            <person name="Tapia R."/>
            <person name="Han C."/>
            <person name="Land M."/>
            <person name="Hauser L."/>
            <person name="Markowitz V."/>
            <person name="Cheng J.-F."/>
            <person name="Hugenholtz P."/>
            <person name="Woyke T."/>
            <person name="Wu D."/>
            <person name="Spring S."/>
            <person name="Brambilla E."/>
            <person name="Klenk H.-P."/>
            <person name="Eisen J.A."/>
        </authorList>
    </citation>
    <scope>NUCLEOTIDE SEQUENCE [LARGE SCALE GENOMIC DNA]</scope>
    <source>
        <strain evidence="4 5">DSM 13497</strain>
    </source>
</reference>
<dbReference type="InterPro" id="IPR029052">
    <property type="entry name" value="Metallo-depent_PP-like"/>
</dbReference>
<dbReference type="eggNOG" id="COG2129">
    <property type="taxonomic scope" value="Bacteria"/>
</dbReference>
<evidence type="ECO:0000259" key="2">
    <source>
        <dbReference type="Pfam" id="PF12850"/>
    </source>
</evidence>
<feature type="domain" description="Calcineurin-like phosphoesterase" evidence="2">
    <location>
        <begin position="1"/>
        <end position="198"/>
    </location>
</feature>
<dbReference type="EMBL" id="CP018099">
    <property type="protein sequence ID" value="APF18806.1"/>
    <property type="molecule type" value="Genomic_DNA"/>
</dbReference>
<comment type="similarity">
    <text evidence="1">Belongs to the metallophosphoesterase superfamily. YfcE family.</text>
</comment>
<accession>H1XUF6</accession>
<dbReference type="AlphaFoldDB" id="H1XUF6"/>
<dbReference type="PANTHER" id="PTHR37523">
    <property type="entry name" value="METALLOPHOSPHOESTERASE"/>
    <property type="match status" value="1"/>
</dbReference>
<dbReference type="SUPFAM" id="SSF56300">
    <property type="entry name" value="Metallo-dependent phosphatases"/>
    <property type="match status" value="1"/>
</dbReference>
<evidence type="ECO:0000313" key="5">
    <source>
        <dbReference type="Proteomes" id="UP000004671"/>
    </source>
</evidence>
<dbReference type="STRING" id="880073.Cabys_2057"/>
<dbReference type="InParanoid" id="H1XUF6"/>
<dbReference type="OrthoDB" id="332939at2"/>
<dbReference type="Proteomes" id="UP000004671">
    <property type="component" value="Chromosome"/>
</dbReference>
<dbReference type="Gene3D" id="3.60.21.10">
    <property type="match status" value="1"/>
</dbReference>
<name>H1XUF6_CALAY</name>